<reference evidence="2 3" key="1">
    <citation type="submission" date="2019-01" db="EMBL/GenBank/DDBJ databases">
        <authorList>
            <consortium name="Pathogen Informatics"/>
        </authorList>
    </citation>
    <scope>NUCLEOTIDE SEQUENCE [LARGE SCALE GENOMIC DNA]</scope>
    <source>
        <strain evidence="2 3">NCTC10166</strain>
    </source>
</reference>
<dbReference type="Proteomes" id="UP000289440">
    <property type="component" value="Chromosome"/>
</dbReference>
<dbReference type="GO" id="GO:0004742">
    <property type="term" value="F:dihydrolipoyllysine-residue acetyltransferase activity"/>
    <property type="evidence" value="ECO:0007669"/>
    <property type="project" value="UniProtKB-EC"/>
</dbReference>
<organism evidence="2 3">
    <name type="scientific">Mesomycoplasma neurolyticum</name>
    <dbReference type="NCBI Taxonomy" id="2120"/>
    <lineage>
        <taxon>Bacteria</taxon>
        <taxon>Bacillati</taxon>
        <taxon>Mycoplasmatota</taxon>
        <taxon>Mycoplasmoidales</taxon>
        <taxon>Metamycoplasmataceae</taxon>
        <taxon>Mesomycoplasma</taxon>
    </lineage>
</organism>
<dbReference type="AlphaFoldDB" id="A0A449A5U2"/>
<evidence type="ECO:0000313" key="2">
    <source>
        <dbReference type="EMBL" id="VEU59625.1"/>
    </source>
</evidence>
<gene>
    <name evidence="2" type="primary">lip</name>
    <name evidence="2" type="ORF">NCTC10166_00604</name>
</gene>
<dbReference type="EC" id="2.3.1.12" evidence="2"/>
<dbReference type="InterPro" id="IPR029058">
    <property type="entry name" value="AB_hydrolase_fold"/>
</dbReference>
<dbReference type="Gene3D" id="3.40.50.1820">
    <property type="entry name" value="alpha/beta hydrolase"/>
    <property type="match status" value="1"/>
</dbReference>
<dbReference type="PANTHER" id="PTHR43139">
    <property type="entry name" value="SI:DKEY-122A22.2"/>
    <property type="match status" value="1"/>
</dbReference>
<accession>A0A449A5U2</accession>
<sequence>MNKSTLKILNEDVYYVYEDTGKPKVLFLHGFNSSYSFATQVYNLKNRNYDVVSLDFPGCGKSTNNETITIERYQQIAAEFVKILGFEIELVIGHSLGGAMALYLLNNNLAKYALLAAPINYQLLNPLYLKDNLKGITTKIKQWLLPENFEQAFESQDNLVYSNVNKYKDNLKKISDVFLALTKSKKAIFSDIVTKQITNKEYLKKEIFNLYNKNQNYEFIIGMNDMFVTASSIFEIAKAQNKNLTIISNCGHALFFEKPIDINNKINFLVQKNNH</sequence>
<protein>
    <submittedName>
        <fullName evidence="2">Putative esterase/lipase</fullName>
        <ecNumber evidence="2">2.3.1.12</ecNumber>
    </submittedName>
</protein>
<evidence type="ECO:0000259" key="1">
    <source>
        <dbReference type="Pfam" id="PF00561"/>
    </source>
</evidence>
<dbReference type="PANTHER" id="PTHR43139:SF52">
    <property type="entry name" value="SI:DKEY-122A22.2"/>
    <property type="match status" value="1"/>
</dbReference>
<feature type="domain" description="AB hydrolase-1" evidence="1">
    <location>
        <begin position="25"/>
        <end position="259"/>
    </location>
</feature>
<proteinExistence type="predicted"/>
<dbReference type="SUPFAM" id="SSF53474">
    <property type="entry name" value="alpha/beta-Hydrolases"/>
    <property type="match status" value="1"/>
</dbReference>
<keyword evidence="3" id="KW-1185">Reference proteome</keyword>
<keyword evidence="2" id="KW-0808">Transferase</keyword>
<keyword evidence="2" id="KW-0012">Acyltransferase</keyword>
<dbReference type="KEGG" id="mnu:NCTC10166_00604"/>
<dbReference type="OrthoDB" id="397642at2"/>
<name>A0A449A5U2_9BACT</name>
<evidence type="ECO:0000313" key="3">
    <source>
        <dbReference type="Proteomes" id="UP000289440"/>
    </source>
</evidence>
<dbReference type="EMBL" id="LR214951">
    <property type="protein sequence ID" value="VEU59625.1"/>
    <property type="molecule type" value="Genomic_DNA"/>
</dbReference>
<dbReference type="InterPro" id="IPR052370">
    <property type="entry name" value="Meta-cleavage_hydrolase"/>
</dbReference>
<dbReference type="InterPro" id="IPR000073">
    <property type="entry name" value="AB_hydrolase_1"/>
</dbReference>
<dbReference type="PRINTS" id="PR00111">
    <property type="entry name" value="ABHYDROLASE"/>
</dbReference>
<dbReference type="Pfam" id="PF00561">
    <property type="entry name" value="Abhydrolase_1"/>
    <property type="match status" value="1"/>
</dbReference>
<dbReference type="RefSeq" id="WP_129720001.1">
    <property type="nucleotide sequence ID" value="NZ_LR214951.1"/>
</dbReference>